<dbReference type="AlphaFoldDB" id="A0A418LZY0"/>
<dbReference type="EMBL" id="QXED01000010">
    <property type="protein sequence ID" value="RIV18785.1"/>
    <property type="molecule type" value="Genomic_DNA"/>
</dbReference>
<sequence length="135" mass="14708">MPVFTKDAGRFLASEEVVPLKEAYKKRKAESGLAKDKVVQSEFFGIDQIQRLLDQPGCVGLRIHHAKRWEDENGRPTASGKGDLKPRVLLTAVDSAGRDLPVRSANAGLKDSMGRAEALGDGPVCPRHCAEDDIQ</sequence>
<gene>
    <name evidence="2" type="ORF">DYU11_27890</name>
</gene>
<comment type="caution">
    <text evidence="2">The sequence shown here is derived from an EMBL/GenBank/DDBJ whole genome shotgun (WGS) entry which is preliminary data.</text>
</comment>
<reference evidence="2 3" key="1">
    <citation type="submission" date="2018-08" db="EMBL/GenBank/DDBJ databases">
        <title>Fibrisoma montanum sp. nov., isolated from Danxia mountain soil.</title>
        <authorList>
            <person name="Huang Y."/>
        </authorList>
    </citation>
    <scope>NUCLEOTIDE SEQUENCE [LARGE SCALE GENOMIC DNA]</scope>
    <source>
        <strain evidence="2 3">HYT19</strain>
    </source>
</reference>
<name>A0A418LZY0_9BACT</name>
<protein>
    <submittedName>
        <fullName evidence="2">Uncharacterized protein</fullName>
    </submittedName>
</protein>
<dbReference type="RefSeq" id="WP_119671023.1">
    <property type="nucleotide sequence ID" value="NZ_QXED01000010.1"/>
</dbReference>
<evidence type="ECO:0000256" key="1">
    <source>
        <dbReference type="SAM" id="MobiDB-lite"/>
    </source>
</evidence>
<feature type="region of interest" description="Disordered" evidence="1">
    <location>
        <begin position="113"/>
        <end position="135"/>
    </location>
</feature>
<accession>A0A418LZY0</accession>
<proteinExistence type="predicted"/>
<evidence type="ECO:0000313" key="3">
    <source>
        <dbReference type="Proteomes" id="UP000283523"/>
    </source>
</evidence>
<dbReference type="Proteomes" id="UP000283523">
    <property type="component" value="Unassembled WGS sequence"/>
</dbReference>
<dbReference type="OrthoDB" id="661524at2"/>
<evidence type="ECO:0000313" key="2">
    <source>
        <dbReference type="EMBL" id="RIV18785.1"/>
    </source>
</evidence>
<organism evidence="2 3">
    <name type="scientific">Fibrisoma montanum</name>
    <dbReference type="NCBI Taxonomy" id="2305895"/>
    <lineage>
        <taxon>Bacteria</taxon>
        <taxon>Pseudomonadati</taxon>
        <taxon>Bacteroidota</taxon>
        <taxon>Cytophagia</taxon>
        <taxon>Cytophagales</taxon>
        <taxon>Spirosomataceae</taxon>
        <taxon>Fibrisoma</taxon>
    </lineage>
</organism>
<keyword evidence="3" id="KW-1185">Reference proteome</keyword>